<name>A0A9W6CCN8_9FIRM</name>
<dbReference type="Proteomes" id="UP001145094">
    <property type="component" value="Unassembled WGS sequence"/>
</dbReference>
<dbReference type="AlphaFoldDB" id="A0A9W6CCN8"/>
<dbReference type="Pfam" id="PF05521">
    <property type="entry name" value="Phage_HCP"/>
    <property type="match status" value="1"/>
</dbReference>
<evidence type="ECO:0000313" key="2">
    <source>
        <dbReference type="Proteomes" id="UP001145094"/>
    </source>
</evidence>
<reference evidence="1" key="3">
    <citation type="journal article" date="2023" name="Int. J. Syst. Evol. Microbiol.">
        <title>Sellimonas catena sp. nov., isolated from human faeces.</title>
        <authorList>
            <person name="Hisatomi A."/>
            <person name="Ohkuma M."/>
            <person name="Sakamoto M."/>
        </authorList>
    </citation>
    <scope>NUCLEOTIDE SEQUENCE</scope>
    <source>
        <strain evidence="1">18CBH55</strain>
    </source>
</reference>
<dbReference type="NCBIfam" id="TIGR01563">
    <property type="entry name" value="gp16_SPP1"/>
    <property type="match status" value="1"/>
</dbReference>
<dbReference type="InterPro" id="IPR038666">
    <property type="entry name" value="SSP1_head-tail_sf"/>
</dbReference>
<dbReference type="RefSeq" id="WP_281844336.1">
    <property type="nucleotide sequence ID" value="NZ_BSCH01000002.1"/>
</dbReference>
<reference evidence="1" key="1">
    <citation type="submission" date="2022-11" db="EMBL/GenBank/DDBJ databases">
        <title>Draft genome sequence of Sellimonas catena strain 18CBH55.</title>
        <authorList>
            <person name="Atsushi H."/>
            <person name="Moriya O."/>
            <person name="Mitsuo S."/>
        </authorList>
    </citation>
    <scope>NUCLEOTIDE SEQUENCE</scope>
    <source>
        <strain evidence="1">18CBH55</strain>
    </source>
</reference>
<comment type="caution">
    <text evidence="1">The sequence shown here is derived from an EMBL/GenBank/DDBJ whole genome shotgun (WGS) entry which is preliminary data.</text>
</comment>
<evidence type="ECO:0008006" key="3">
    <source>
        <dbReference type="Google" id="ProtNLM"/>
    </source>
</evidence>
<reference evidence="1" key="2">
    <citation type="submission" date="2022-11" db="EMBL/GenBank/DDBJ databases">
        <title>Draft genome sequence of Sellimonas catena strain 18CBH55.</title>
        <authorList>
            <person name="Hisatomi A."/>
            <person name="Ohkuma M."/>
            <person name="Sakamoto M."/>
        </authorList>
    </citation>
    <scope>NUCLEOTIDE SEQUENCE</scope>
    <source>
        <strain evidence="1">18CBH55</strain>
    </source>
</reference>
<accession>A0A9W6CCN8</accession>
<evidence type="ECO:0000313" key="1">
    <source>
        <dbReference type="EMBL" id="GLG88904.1"/>
    </source>
</evidence>
<organism evidence="1 2">
    <name type="scientific">Sellimonas catena</name>
    <dbReference type="NCBI Taxonomy" id="2994035"/>
    <lineage>
        <taxon>Bacteria</taxon>
        <taxon>Bacillati</taxon>
        <taxon>Bacillota</taxon>
        <taxon>Clostridia</taxon>
        <taxon>Lachnospirales</taxon>
        <taxon>Lachnospiraceae</taxon>
        <taxon>Sellimonas</taxon>
    </lineage>
</organism>
<dbReference type="InterPro" id="IPR008767">
    <property type="entry name" value="Phage_SPP1_head-tail_adaptor"/>
</dbReference>
<dbReference type="Gene3D" id="2.40.10.270">
    <property type="entry name" value="Bacteriophage SPP1 head-tail adaptor protein"/>
    <property type="match status" value="1"/>
</dbReference>
<sequence>MDIALLNRKITVQKNTVVADEIGNHISKWDDLYSCYATISGESPNESTSAGTVVDNTKADFTVRWCEAVSEVTPDGYRVVYNGGIYNILGIDHQSFKKKSVKLKCQKARR</sequence>
<dbReference type="EMBL" id="BSCH01000002">
    <property type="protein sequence ID" value="GLG88904.1"/>
    <property type="molecule type" value="Genomic_DNA"/>
</dbReference>
<gene>
    <name evidence="1" type="ORF">Selli2_03300</name>
</gene>
<proteinExistence type="predicted"/>
<protein>
    <recommendedName>
        <fullName evidence="3">Head-tail adaptor protein</fullName>
    </recommendedName>
</protein>